<dbReference type="AlphaFoldDB" id="A0A4V5PAY3"/>
<feature type="non-terminal residue" evidence="2">
    <location>
        <position position="1"/>
    </location>
</feature>
<feature type="non-terminal residue" evidence="2">
    <location>
        <position position="203"/>
    </location>
</feature>
<feature type="region of interest" description="Disordered" evidence="1">
    <location>
        <begin position="116"/>
        <end position="178"/>
    </location>
</feature>
<sequence length="203" mass="20859">RSLGSGEGAGALVVLTDVGNGQWSRERRWQAANGGVRGGAERRVCAAPCGKRRGGGGGAEAESVGGLRRRAPRRSGHAGEARARGSPVKSYDYLLKFLLVGDSDVGKGEILESLQDGAAESPYAYSNGKADRRAAARTWRRPATCRPPGLEPGPGGGRGSSDPSSPRPSGARSVFGGGDLAAGLQRKKGFSLVAGPHQVRGSE</sequence>
<reference evidence="3" key="1">
    <citation type="journal article" date="2019" name="IScience">
        <title>Narwhal Genome Reveals Long-Term Low Genetic Diversity despite Current Large Abundance Size.</title>
        <authorList>
            <person name="Westbury M.V."/>
            <person name="Petersen B."/>
            <person name="Garde E."/>
            <person name="Heide-Jorgensen M.P."/>
            <person name="Lorenzen E.D."/>
        </authorList>
    </citation>
    <scope>NUCLEOTIDE SEQUENCE [LARGE SCALE GENOMIC DNA]</scope>
</reference>
<feature type="compositionally biased region" description="Basic residues" evidence="1">
    <location>
        <begin position="67"/>
        <end position="76"/>
    </location>
</feature>
<evidence type="ECO:0000256" key="1">
    <source>
        <dbReference type="SAM" id="MobiDB-lite"/>
    </source>
</evidence>
<feature type="compositionally biased region" description="Low complexity" evidence="1">
    <location>
        <begin position="160"/>
        <end position="173"/>
    </location>
</feature>
<accession>A0A4V5PAY3</accession>
<comment type="caution">
    <text evidence="2">The sequence shown here is derived from an EMBL/GenBank/DDBJ whole genome shotgun (WGS) entry which is preliminary data.</text>
</comment>
<dbReference type="Proteomes" id="UP000308365">
    <property type="component" value="Unassembled WGS sequence"/>
</dbReference>
<name>A0A4V5PAY3_MONMO</name>
<organism evidence="2 3">
    <name type="scientific">Monodon monoceros</name>
    <name type="common">Narwhal</name>
    <name type="synonym">Ceratodon monodon</name>
    <dbReference type="NCBI Taxonomy" id="40151"/>
    <lineage>
        <taxon>Eukaryota</taxon>
        <taxon>Metazoa</taxon>
        <taxon>Chordata</taxon>
        <taxon>Craniata</taxon>
        <taxon>Vertebrata</taxon>
        <taxon>Euteleostomi</taxon>
        <taxon>Mammalia</taxon>
        <taxon>Eutheria</taxon>
        <taxon>Laurasiatheria</taxon>
        <taxon>Artiodactyla</taxon>
        <taxon>Whippomorpha</taxon>
        <taxon>Cetacea</taxon>
        <taxon>Odontoceti</taxon>
        <taxon>Monodontidae</taxon>
        <taxon>Monodon</taxon>
    </lineage>
</organism>
<proteinExistence type="predicted"/>
<evidence type="ECO:0000313" key="2">
    <source>
        <dbReference type="EMBL" id="TKC51450.1"/>
    </source>
</evidence>
<evidence type="ECO:0000313" key="3">
    <source>
        <dbReference type="Proteomes" id="UP000308365"/>
    </source>
</evidence>
<feature type="region of interest" description="Disordered" evidence="1">
    <location>
        <begin position="49"/>
        <end position="86"/>
    </location>
</feature>
<dbReference type="EMBL" id="RWIC01000052">
    <property type="protein sequence ID" value="TKC51450.1"/>
    <property type="molecule type" value="Genomic_DNA"/>
</dbReference>
<gene>
    <name evidence="2" type="ORF">EI555_019988</name>
</gene>
<protein>
    <submittedName>
        <fullName evidence="2">Uncharacterized protein</fullName>
    </submittedName>
</protein>